<comment type="caution">
    <text evidence="1">The sequence shown here is derived from an EMBL/GenBank/DDBJ whole genome shotgun (WGS) entry which is preliminary data.</text>
</comment>
<dbReference type="Proteomes" id="UP000634136">
    <property type="component" value="Unassembled WGS sequence"/>
</dbReference>
<evidence type="ECO:0000313" key="1">
    <source>
        <dbReference type="EMBL" id="KAF7843290.1"/>
    </source>
</evidence>
<organism evidence="1 2">
    <name type="scientific">Senna tora</name>
    <dbReference type="NCBI Taxonomy" id="362788"/>
    <lineage>
        <taxon>Eukaryota</taxon>
        <taxon>Viridiplantae</taxon>
        <taxon>Streptophyta</taxon>
        <taxon>Embryophyta</taxon>
        <taxon>Tracheophyta</taxon>
        <taxon>Spermatophyta</taxon>
        <taxon>Magnoliopsida</taxon>
        <taxon>eudicotyledons</taxon>
        <taxon>Gunneridae</taxon>
        <taxon>Pentapetalae</taxon>
        <taxon>rosids</taxon>
        <taxon>fabids</taxon>
        <taxon>Fabales</taxon>
        <taxon>Fabaceae</taxon>
        <taxon>Caesalpinioideae</taxon>
        <taxon>Cassia clade</taxon>
        <taxon>Senna</taxon>
    </lineage>
</organism>
<sequence>MATTSLMFFRPSTIRASASSIGQPDPANRKQASSNWWSPLFALSSEPDYIDPITDSSSETQPVRSGSKFSLGCFTEEKAKQLRMKTVETSTFHDIMFRFLSEVRLKDEGDSG</sequence>
<keyword evidence="2" id="KW-1185">Reference proteome</keyword>
<dbReference type="OrthoDB" id="1913905at2759"/>
<dbReference type="PANTHER" id="PTHR34198">
    <property type="entry name" value="OS01G0175100 PROTEIN"/>
    <property type="match status" value="1"/>
</dbReference>
<name>A0A834XF20_9FABA</name>
<keyword evidence="1" id="KW-0456">Lyase</keyword>
<gene>
    <name evidence="1" type="ORF">G2W53_000195</name>
</gene>
<proteinExistence type="predicted"/>
<evidence type="ECO:0000313" key="2">
    <source>
        <dbReference type="Proteomes" id="UP000634136"/>
    </source>
</evidence>
<protein>
    <submittedName>
        <fullName evidence="1">(6-4)DNA photolyase</fullName>
    </submittedName>
</protein>
<dbReference type="PANTHER" id="PTHR34198:SF1">
    <property type="entry name" value="OS01G0104300 PROTEIN"/>
    <property type="match status" value="1"/>
</dbReference>
<dbReference type="GO" id="GO:0016829">
    <property type="term" value="F:lyase activity"/>
    <property type="evidence" value="ECO:0007669"/>
    <property type="project" value="UniProtKB-KW"/>
</dbReference>
<dbReference type="EMBL" id="JAAIUW010000001">
    <property type="protein sequence ID" value="KAF7843290.1"/>
    <property type="molecule type" value="Genomic_DNA"/>
</dbReference>
<accession>A0A834XF20</accession>
<dbReference type="AlphaFoldDB" id="A0A834XF20"/>
<reference evidence="1" key="1">
    <citation type="submission" date="2020-09" db="EMBL/GenBank/DDBJ databases">
        <title>Genome-Enabled Discovery of Anthraquinone Biosynthesis in Senna tora.</title>
        <authorList>
            <person name="Kang S.-H."/>
            <person name="Pandey R.P."/>
            <person name="Lee C.-M."/>
            <person name="Sim J.-S."/>
            <person name="Jeong J.-T."/>
            <person name="Choi B.-S."/>
            <person name="Jung M."/>
            <person name="Ginzburg D."/>
            <person name="Zhao K."/>
            <person name="Won S.Y."/>
            <person name="Oh T.-J."/>
            <person name="Yu Y."/>
            <person name="Kim N.-H."/>
            <person name="Lee O.R."/>
            <person name="Lee T.-H."/>
            <person name="Bashyal P."/>
            <person name="Kim T.-S."/>
            <person name="Lee W.-H."/>
            <person name="Kawkins C."/>
            <person name="Kim C.-K."/>
            <person name="Kim J.S."/>
            <person name="Ahn B.O."/>
            <person name="Rhee S.Y."/>
            <person name="Sohng J.K."/>
        </authorList>
    </citation>
    <scope>NUCLEOTIDE SEQUENCE</scope>
    <source>
        <tissue evidence="1">Leaf</tissue>
    </source>
</reference>